<evidence type="ECO:0000256" key="7">
    <source>
        <dbReference type="PROSITE-ProRule" id="PRU01240"/>
    </source>
</evidence>
<dbReference type="CDD" id="cd02120">
    <property type="entry name" value="PA_subtilisin_like"/>
    <property type="match status" value="1"/>
</dbReference>
<dbReference type="PROSITE" id="PS00138">
    <property type="entry name" value="SUBTILASE_SER"/>
    <property type="match status" value="1"/>
</dbReference>
<evidence type="ECO:0000259" key="10">
    <source>
        <dbReference type="Pfam" id="PF05922"/>
    </source>
</evidence>
<evidence type="ECO:0000256" key="8">
    <source>
        <dbReference type="SAM" id="SignalP"/>
    </source>
</evidence>
<evidence type="ECO:0000256" key="2">
    <source>
        <dbReference type="ARBA" id="ARBA00022670"/>
    </source>
</evidence>
<dbReference type="EMBL" id="CAKMRJ010000002">
    <property type="protein sequence ID" value="CAH1417301.1"/>
    <property type="molecule type" value="Genomic_DNA"/>
</dbReference>
<dbReference type="InterPro" id="IPR022398">
    <property type="entry name" value="Peptidase_S8_His-AS"/>
</dbReference>
<dbReference type="InterPro" id="IPR036852">
    <property type="entry name" value="Peptidase_S8/S53_dom_sf"/>
</dbReference>
<dbReference type="CDD" id="cd04852">
    <property type="entry name" value="Peptidases_S8_3"/>
    <property type="match status" value="1"/>
</dbReference>
<dbReference type="AlphaFoldDB" id="A0AAU9LVM8"/>
<dbReference type="GO" id="GO:0004252">
    <property type="term" value="F:serine-type endopeptidase activity"/>
    <property type="evidence" value="ECO:0007669"/>
    <property type="project" value="UniProtKB-UniRule"/>
</dbReference>
<evidence type="ECO:0000313" key="11">
    <source>
        <dbReference type="EMBL" id="CAH1417301.1"/>
    </source>
</evidence>
<dbReference type="InterPro" id="IPR045051">
    <property type="entry name" value="SBT"/>
</dbReference>
<comment type="similarity">
    <text evidence="1 7">Belongs to the peptidase S8 family.</text>
</comment>
<dbReference type="PRINTS" id="PR00723">
    <property type="entry name" value="SUBTILISIN"/>
</dbReference>
<dbReference type="Gene3D" id="3.40.50.200">
    <property type="entry name" value="Peptidase S8/S53 domain"/>
    <property type="match status" value="1"/>
</dbReference>
<dbReference type="Proteomes" id="UP001157418">
    <property type="component" value="Unassembled WGS sequence"/>
</dbReference>
<keyword evidence="3 8" id="KW-0732">Signal</keyword>
<dbReference type="SUPFAM" id="SSF52743">
    <property type="entry name" value="Subtilisin-like"/>
    <property type="match status" value="1"/>
</dbReference>
<dbReference type="PANTHER" id="PTHR10795">
    <property type="entry name" value="PROPROTEIN CONVERTASE SUBTILISIN/KEXIN"/>
    <property type="match status" value="1"/>
</dbReference>
<reference evidence="11 12" key="1">
    <citation type="submission" date="2022-01" db="EMBL/GenBank/DDBJ databases">
        <authorList>
            <person name="Xiong W."/>
            <person name="Schranz E."/>
        </authorList>
    </citation>
    <scope>NUCLEOTIDE SEQUENCE [LARGE SCALE GENOMIC DNA]</scope>
</reference>
<keyword evidence="12" id="KW-1185">Reference proteome</keyword>
<evidence type="ECO:0000313" key="12">
    <source>
        <dbReference type="Proteomes" id="UP001157418"/>
    </source>
</evidence>
<organism evidence="11 12">
    <name type="scientific">Lactuca virosa</name>
    <dbReference type="NCBI Taxonomy" id="75947"/>
    <lineage>
        <taxon>Eukaryota</taxon>
        <taxon>Viridiplantae</taxon>
        <taxon>Streptophyta</taxon>
        <taxon>Embryophyta</taxon>
        <taxon>Tracheophyta</taxon>
        <taxon>Spermatophyta</taxon>
        <taxon>Magnoliopsida</taxon>
        <taxon>eudicotyledons</taxon>
        <taxon>Gunneridae</taxon>
        <taxon>Pentapetalae</taxon>
        <taxon>asterids</taxon>
        <taxon>campanulids</taxon>
        <taxon>Asterales</taxon>
        <taxon>Asteraceae</taxon>
        <taxon>Cichorioideae</taxon>
        <taxon>Cichorieae</taxon>
        <taxon>Lactucinae</taxon>
        <taxon>Lactuca</taxon>
    </lineage>
</organism>
<evidence type="ECO:0000259" key="9">
    <source>
        <dbReference type="Pfam" id="PF00082"/>
    </source>
</evidence>
<feature type="active site" description="Charge relay system" evidence="6 7">
    <location>
        <position position="514"/>
    </location>
</feature>
<dbReference type="InterPro" id="IPR037045">
    <property type="entry name" value="S8pro/Inhibitor_I9_sf"/>
</dbReference>
<protein>
    <recommendedName>
        <fullName evidence="13">Cucumisin</fullName>
    </recommendedName>
</protein>
<dbReference type="InterPro" id="IPR034197">
    <property type="entry name" value="Peptidases_S8_3"/>
</dbReference>
<keyword evidence="2 7" id="KW-0645">Protease</keyword>
<accession>A0AAU9LVM8</accession>
<dbReference type="InterPro" id="IPR023828">
    <property type="entry name" value="Peptidase_S8_Ser-AS"/>
</dbReference>
<feature type="chain" id="PRO_5043370050" description="Cucumisin" evidence="8">
    <location>
        <begin position="23"/>
        <end position="617"/>
    </location>
</feature>
<feature type="active site" description="Charge relay system" evidence="6 7">
    <location>
        <position position="192"/>
    </location>
</feature>
<dbReference type="InterPro" id="IPR010259">
    <property type="entry name" value="S8pro/Inhibitor_I9"/>
</dbReference>
<evidence type="ECO:0008006" key="13">
    <source>
        <dbReference type="Google" id="ProtNLM"/>
    </source>
</evidence>
<gene>
    <name evidence="11" type="ORF">LVIROSA_LOCUS4995</name>
</gene>
<feature type="signal peptide" evidence="8">
    <location>
        <begin position="1"/>
        <end position="22"/>
    </location>
</feature>
<evidence type="ECO:0000256" key="1">
    <source>
        <dbReference type="ARBA" id="ARBA00011073"/>
    </source>
</evidence>
<dbReference type="Gene3D" id="3.30.70.80">
    <property type="entry name" value="Peptidase S8 propeptide/proteinase inhibitor I9"/>
    <property type="match status" value="1"/>
</dbReference>
<name>A0AAU9LVM8_9ASTR</name>
<comment type="caution">
    <text evidence="11">The sequence shown here is derived from an EMBL/GenBank/DDBJ whole genome shotgun (WGS) entry which is preliminary data.</text>
</comment>
<proteinExistence type="inferred from homology"/>
<dbReference type="InterPro" id="IPR000209">
    <property type="entry name" value="Peptidase_S8/S53_dom"/>
</dbReference>
<evidence type="ECO:0000256" key="5">
    <source>
        <dbReference type="ARBA" id="ARBA00022825"/>
    </source>
</evidence>
<sequence length="617" mass="66780">MKMMNVVWTCIVVISLVIVVSSIDEDRKVFIAYMGFLPEGEYSPSLHHYEILKNITNPRFARKSLIKSYQRSFNGFAAYLSQEQQQKLAGFDGIISVFPCQKLHLQTTRSWDFMGFPTTIERSPRGESDTIIGIIDGGIWPESESFSDEGLGPVPARWKGECQGGTNFTCNRKIIGARYYGVEYSVRDMHGHGTHVASTIAGRQVNKVGYYGLAQGTARGGVSSARLAVYKACDVDCNMRDILTAFDDAISDGVDIISISVGSNDPLEFTSDPIAIGAFHAMQRGILTVNAAGNAGPGLYSVTGDAPWIFAVAASNTDRRIVTKLLLGDGTILMGNSINAFPSSNEELPLLYGKQVTSECSENEASYCHARCLDGNLVEQKVVLCDDNTNIDLVKAAGAIGCIVPNHGNNVSEVGPLPIAALNTHDINLVKTYQYSTISPKVQIFKSQAINNQVAPIVASFSSPGPSKFISDILKPDITAPGVEILAAYSPMASPSHTHIDKSSVKYNILSGTSMACPHVAAAAAFVKSFHPNWSPSAIKSALMTTAWEMNPNRSLDAVFAYGSGHIDPHKAKDPGLVYDTSKEDYHKIWCSISRSINATCHANLTLRQLNYPSMAV</sequence>
<feature type="active site" description="Charge relay system" evidence="6 7">
    <location>
        <position position="136"/>
    </location>
</feature>
<dbReference type="Gene3D" id="3.50.30.30">
    <property type="match status" value="1"/>
</dbReference>
<dbReference type="PROSITE" id="PS51892">
    <property type="entry name" value="SUBTILASE"/>
    <property type="match status" value="1"/>
</dbReference>
<keyword evidence="5 7" id="KW-0720">Serine protease</keyword>
<evidence type="ECO:0000256" key="3">
    <source>
        <dbReference type="ARBA" id="ARBA00022729"/>
    </source>
</evidence>
<dbReference type="Pfam" id="PF05922">
    <property type="entry name" value="Inhibitor_I9"/>
    <property type="match status" value="1"/>
</dbReference>
<evidence type="ECO:0000256" key="6">
    <source>
        <dbReference type="PIRSR" id="PIRSR615500-1"/>
    </source>
</evidence>
<dbReference type="Pfam" id="PF00082">
    <property type="entry name" value="Peptidase_S8"/>
    <property type="match status" value="1"/>
</dbReference>
<dbReference type="PROSITE" id="PS00137">
    <property type="entry name" value="SUBTILASE_HIS"/>
    <property type="match status" value="1"/>
</dbReference>
<feature type="domain" description="Inhibitor I9" evidence="10">
    <location>
        <begin position="41"/>
        <end position="105"/>
    </location>
</feature>
<keyword evidence="4 7" id="KW-0378">Hydrolase</keyword>
<feature type="domain" description="Peptidase S8/S53" evidence="9">
    <location>
        <begin position="128"/>
        <end position="558"/>
    </location>
</feature>
<evidence type="ECO:0000256" key="4">
    <source>
        <dbReference type="ARBA" id="ARBA00022801"/>
    </source>
</evidence>
<dbReference type="GO" id="GO:0006508">
    <property type="term" value="P:proteolysis"/>
    <property type="evidence" value="ECO:0007669"/>
    <property type="project" value="UniProtKB-KW"/>
</dbReference>
<dbReference type="InterPro" id="IPR015500">
    <property type="entry name" value="Peptidase_S8_subtilisin-rel"/>
</dbReference>